<accession>W0FHP1</accession>
<protein>
    <submittedName>
        <fullName evidence="1">Uncharacterized protein</fullName>
    </submittedName>
</protein>
<organism evidence="1">
    <name type="scientific">uncultured bacterium Contig1770</name>
    <dbReference type="NCBI Taxonomy" id="1393510"/>
    <lineage>
        <taxon>Bacteria</taxon>
        <taxon>environmental samples</taxon>
    </lineage>
</organism>
<dbReference type="AlphaFoldDB" id="W0FHP1"/>
<proteinExistence type="predicted"/>
<evidence type="ECO:0000313" key="1">
    <source>
        <dbReference type="EMBL" id="AHF24261.1"/>
    </source>
</evidence>
<sequence length="76" mass="8386">MSKQIDFVKLAGKAKECGIVLKVNGFGFPEYFSEGMLFFAGDEPVADARLSFENCTADYVARKLIELGEALKEEMA</sequence>
<dbReference type="EMBL" id="KC246789">
    <property type="protein sequence ID" value="AHF24261.1"/>
    <property type="molecule type" value="Genomic_DNA"/>
</dbReference>
<name>W0FHP1_9BACT</name>
<reference evidence="1" key="1">
    <citation type="journal article" date="2013" name="PLoS ONE">
        <title>Metagenomic insights into the carbohydrate-active enzymes carried by the microorganisms adhering to solid digesta in the rumen of cows.</title>
        <authorList>
            <person name="Wang L."/>
            <person name="Hatem A."/>
            <person name="Catalyurek U.V."/>
            <person name="Morrison M."/>
            <person name="Yu Z."/>
        </authorList>
    </citation>
    <scope>NUCLEOTIDE SEQUENCE</scope>
</reference>